<gene>
    <name evidence="3" type="ordered locus">Desac_2747</name>
</gene>
<reference evidence="3 4" key="1">
    <citation type="journal article" date="2011" name="Stand. Genomic Sci.">
        <title>Complete genome sequence of the acetate-degrading sulfate reducer Desulfobacca acetoxidans type strain (ASRB2).</title>
        <authorList>
            <person name="Goker M."/>
            <person name="Teshima H."/>
            <person name="Lapidus A."/>
            <person name="Nolan M."/>
            <person name="Lucas S."/>
            <person name="Hammon N."/>
            <person name="Deshpande S."/>
            <person name="Cheng J.F."/>
            <person name="Tapia R."/>
            <person name="Han C."/>
            <person name="Goodwin L."/>
            <person name="Pitluck S."/>
            <person name="Huntemann M."/>
            <person name="Liolios K."/>
            <person name="Ivanova N."/>
            <person name="Pagani I."/>
            <person name="Mavromatis K."/>
            <person name="Ovchinikova G."/>
            <person name="Pati A."/>
            <person name="Chen A."/>
            <person name="Palaniappan K."/>
            <person name="Land M."/>
            <person name="Hauser L."/>
            <person name="Brambilla E.M."/>
            <person name="Rohde M."/>
            <person name="Spring S."/>
            <person name="Detter J.C."/>
            <person name="Woyke T."/>
            <person name="Bristow J."/>
            <person name="Eisen J.A."/>
            <person name="Markowitz V."/>
            <person name="Hugenholtz P."/>
            <person name="Kyrpides N.C."/>
            <person name="Klenk H.P."/>
        </authorList>
    </citation>
    <scope>NUCLEOTIDE SEQUENCE [LARGE SCALE GENOMIC DNA]</scope>
    <source>
        <strain evidence="4">ATCC 700848 / DSM 11109 / ASRB2</strain>
    </source>
</reference>
<reference evidence="4" key="2">
    <citation type="submission" date="2011-03" db="EMBL/GenBank/DDBJ databases">
        <title>The complete genome of Desulfobacca acetoxidans DSM 11109.</title>
        <authorList>
            <consortium name="US DOE Joint Genome Institute (JGI-PGF)"/>
            <person name="Lucas S."/>
            <person name="Copeland A."/>
            <person name="Lapidus A."/>
            <person name="Bruce D."/>
            <person name="Goodwin L."/>
            <person name="Pitluck S."/>
            <person name="Peters L."/>
            <person name="Kyrpides N."/>
            <person name="Mavromatis K."/>
            <person name="Ivanova N."/>
            <person name="Ovchinnikova G."/>
            <person name="Teshima H."/>
            <person name="Detter J.C."/>
            <person name="Han C."/>
            <person name="Land M."/>
            <person name="Hauser L."/>
            <person name="Markowitz V."/>
            <person name="Cheng J.-F."/>
            <person name="Hugenholtz P."/>
            <person name="Woyke T."/>
            <person name="Wu D."/>
            <person name="Spring S."/>
            <person name="Schueler E."/>
            <person name="Brambilla E."/>
            <person name="Klenk H.-P."/>
            <person name="Eisen J.A."/>
        </authorList>
    </citation>
    <scope>NUCLEOTIDE SEQUENCE [LARGE SCALE GENOMIC DNA]</scope>
    <source>
        <strain evidence="4">ATCC 700848 / DSM 11109 / ASRB2</strain>
    </source>
</reference>
<feature type="transmembrane region" description="Helical" evidence="1">
    <location>
        <begin position="7"/>
        <end position="30"/>
    </location>
</feature>
<evidence type="ECO:0000256" key="1">
    <source>
        <dbReference type="SAM" id="Phobius"/>
    </source>
</evidence>
<keyword evidence="1" id="KW-1133">Transmembrane helix</keyword>
<dbReference type="OrthoDB" id="9806984at2"/>
<keyword evidence="4" id="KW-1185">Reference proteome</keyword>
<feature type="domain" description="Mce/MlaD" evidence="2">
    <location>
        <begin position="38"/>
        <end position="114"/>
    </location>
</feature>
<dbReference type="KEGG" id="dao:Desac_2747"/>
<dbReference type="HOGENOM" id="CLU_013850_2_0_7"/>
<name>F2NDZ2_DESAR</name>
<keyword evidence="1" id="KW-0812">Transmembrane</keyword>
<evidence type="ECO:0000313" key="4">
    <source>
        <dbReference type="Proteomes" id="UP000000483"/>
    </source>
</evidence>
<dbReference type="eggNOG" id="COG1463">
    <property type="taxonomic scope" value="Bacteria"/>
</dbReference>
<keyword evidence="1" id="KW-0472">Membrane</keyword>
<dbReference type="AlphaFoldDB" id="F2NDZ2"/>
<organism evidence="3 4">
    <name type="scientific">Desulfobacca acetoxidans (strain ATCC 700848 / DSM 11109 / ASRB2)</name>
    <dbReference type="NCBI Taxonomy" id="880072"/>
    <lineage>
        <taxon>Bacteria</taxon>
        <taxon>Pseudomonadati</taxon>
        <taxon>Thermodesulfobacteriota</taxon>
        <taxon>Desulfobaccia</taxon>
        <taxon>Desulfobaccales</taxon>
        <taxon>Desulfobaccaceae</taxon>
        <taxon>Desulfobacca</taxon>
    </lineage>
</organism>
<dbReference type="PANTHER" id="PTHR36698:SF2">
    <property type="entry name" value="MCE_MLAD DOMAIN-CONTAINING PROTEIN"/>
    <property type="match status" value="1"/>
</dbReference>
<proteinExistence type="predicted"/>
<accession>F2NDZ2</accession>
<sequence length="302" mass="33558">MARKTSSFLVGLFVIIGVALTVFAIIWVGVTGYFQQGATYVTYVDESVQGLQKDSVVKFRGVDVGRVEHIRIAPDNKLVAIIMKINLPGDLTENIVAQLTSSGITGIMFIDLDYRRPGAPDLSPKIDFPSEYPIIPSKPSEYTRIISGINDVISRLNQIDIEGISTQLKDAIREITLLLKGDKVQSILAKTEKTAANLEALTGKANTLAGEVKLTEVIRETTATISEARKFVVDLNRQLYDLKLPETMGKTRNLLREAQAIGENLHRTTESLEMFADRIYERPPDLLFGKPPTPRWNEKTAR</sequence>
<dbReference type="RefSeq" id="WP_013707669.1">
    <property type="nucleotide sequence ID" value="NC_015388.1"/>
</dbReference>
<dbReference type="PANTHER" id="PTHR36698">
    <property type="entry name" value="BLL5892 PROTEIN"/>
    <property type="match status" value="1"/>
</dbReference>
<evidence type="ECO:0000313" key="3">
    <source>
        <dbReference type="EMBL" id="AEB10560.1"/>
    </source>
</evidence>
<dbReference type="Pfam" id="PF02470">
    <property type="entry name" value="MlaD"/>
    <property type="match status" value="1"/>
</dbReference>
<dbReference type="EMBL" id="CP002629">
    <property type="protein sequence ID" value="AEB10560.1"/>
    <property type="molecule type" value="Genomic_DNA"/>
</dbReference>
<protein>
    <submittedName>
        <fullName evidence="3">Mammalian cell entry related domain protein</fullName>
    </submittedName>
</protein>
<dbReference type="STRING" id="880072.Desac_2747"/>
<evidence type="ECO:0000259" key="2">
    <source>
        <dbReference type="Pfam" id="PF02470"/>
    </source>
</evidence>
<dbReference type="InterPro" id="IPR003399">
    <property type="entry name" value="Mce/MlaD"/>
</dbReference>
<dbReference type="Proteomes" id="UP000000483">
    <property type="component" value="Chromosome"/>
</dbReference>